<name>A0AAW1TGK3_9CHLO</name>
<evidence type="ECO:0000256" key="6">
    <source>
        <dbReference type="ARBA" id="ARBA00022840"/>
    </source>
</evidence>
<evidence type="ECO:0000256" key="10">
    <source>
        <dbReference type="PROSITE-ProRule" id="PRU10133"/>
    </source>
</evidence>
<evidence type="ECO:0000259" key="12">
    <source>
        <dbReference type="PROSITE" id="PS50127"/>
    </source>
</evidence>
<evidence type="ECO:0000313" key="13">
    <source>
        <dbReference type="EMBL" id="KAK9868104.1"/>
    </source>
</evidence>
<feature type="domain" description="UBC core" evidence="12">
    <location>
        <begin position="5"/>
        <end position="158"/>
    </location>
</feature>
<dbReference type="GO" id="GO:0005634">
    <property type="term" value="C:nucleus"/>
    <property type="evidence" value="ECO:0007669"/>
    <property type="project" value="UniProtKB-SubCell"/>
</dbReference>
<dbReference type="PANTHER" id="PTHR24067">
    <property type="entry name" value="UBIQUITIN-CONJUGATING ENZYME E2"/>
    <property type="match status" value="1"/>
</dbReference>
<sequence>MVLGVAKSRLAVERSNWRKDRPFGFVAKPANAPNGEVDLFTWHCKIPGPAGTCWEGGLFPLDMTFTENYPTAPPCCYFPAKFYHPNVYPTGLVCLSILNAEKSWKPGMTVKQVLLGIQELLKEPNNGDPAQQDAWEDIDMNPREYERKVKLQAQRYKA</sequence>
<dbReference type="GO" id="GO:0019787">
    <property type="term" value="F:ubiquitin-like protein transferase activity"/>
    <property type="evidence" value="ECO:0007669"/>
    <property type="project" value="UniProtKB-ARBA"/>
</dbReference>
<keyword evidence="6 11" id="KW-0067">ATP-binding</keyword>
<dbReference type="InterPro" id="IPR050113">
    <property type="entry name" value="Ub_conjugating_enzyme"/>
</dbReference>
<evidence type="ECO:0000256" key="2">
    <source>
        <dbReference type="ARBA" id="ARBA00004718"/>
    </source>
</evidence>
<comment type="pathway">
    <text evidence="2">Protein modification; protein sumoylation.</text>
</comment>
<evidence type="ECO:0000256" key="9">
    <source>
        <dbReference type="ARBA" id="ARBA00044296"/>
    </source>
</evidence>
<evidence type="ECO:0000256" key="1">
    <source>
        <dbReference type="ARBA" id="ARBA00004123"/>
    </source>
</evidence>
<dbReference type="Pfam" id="PF00179">
    <property type="entry name" value="UQ_con"/>
    <property type="match status" value="1"/>
</dbReference>
<keyword evidence="7" id="KW-0539">Nucleus</keyword>
<dbReference type="PROSITE" id="PS50127">
    <property type="entry name" value="UBC_2"/>
    <property type="match status" value="1"/>
</dbReference>
<dbReference type="PROSITE" id="PS00183">
    <property type="entry name" value="UBC_1"/>
    <property type="match status" value="1"/>
</dbReference>
<dbReference type="GO" id="GO:0005694">
    <property type="term" value="C:chromosome"/>
    <property type="evidence" value="ECO:0007669"/>
    <property type="project" value="UniProtKB-ARBA"/>
</dbReference>
<evidence type="ECO:0000313" key="14">
    <source>
        <dbReference type="Proteomes" id="UP001485043"/>
    </source>
</evidence>
<dbReference type="InterPro" id="IPR000608">
    <property type="entry name" value="UBC"/>
</dbReference>
<dbReference type="InterPro" id="IPR023313">
    <property type="entry name" value="UBQ-conjugating_AS"/>
</dbReference>
<keyword evidence="5 11" id="KW-0833">Ubl conjugation pathway</keyword>
<keyword evidence="3" id="KW-0808">Transferase</keyword>
<dbReference type="Proteomes" id="UP001485043">
    <property type="component" value="Unassembled WGS sequence"/>
</dbReference>
<keyword evidence="14" id="KW-1185">Reference proteome</keyword>
<evidence type="ECO:0000256" key="3">
    <source>
        <dbReference type="ARBA" id="ARBA00022679"/>
    </source>
</evidence>
<evidence type="ECO:0000256" key="4">
    <source>
        <dbReference type="ARBA" id="ARBA00022741"/>
    </source>
</evidence>
<dbReference type="InterPro" id="IPR016135">
    <property type="entry name" value="UBQ-conjugating_enzyme/RWD"/>
</dbReference>
<evidence type="ECO:0000256" key="7">
    <source>
        <dbReference type="ARBA" id="ARBA00023242"/>
    </source>
</evidence>
<dbReference type="EMBL" id="JALJOV010000045">
    <property type="protein sequence ID" value="KAK9868104.1"/>
    <property type="molecule type" value="Genomic_DNA"/>
</dbReference>
<dbReference type="FunFam" id="3.10.110.10:FF:000035">
    <property type="entry name" value="SUMO-conjugating enzyme ubc9"/>
    <property type="match status" value="1"/>
</dbReference>
<dbReference type="SMART" id="SM00212">
    <property type="entry name" value="UBCc"/>
    <property type="match status" value="1"/>
</dbReference>
<comment type="subcellular location">
    <subcellularLocation>
        <location evidence="1">Nucleus</location>
    </subcellularLocation>
</comment>
<gene>
    <name evidence="13" type="ORF">WJX84_005890</name>
</gene>
<comment type="similarity">
    <text evidence="11">Belongs to the ubiquitin-conjugating enzyme family.</text>
</comment>
<dbReference type="CDD" id="cd23798">
    <property type="entry name" value="UBCc_UBE2I"/>
    <property type="match status" value="1"/>
</dbReference>
<keyword evidence="4 11" id="KW-0547">Nucleotide-binding</keyword>
<dbReference type="GO" id="GO:0005524">
    <property type="term" value="F:ATP binding"/>
    <property type="evidence" value="ECO:0007669"/>
    <property type="project" value="UniProtKB-UniRule"/>
</dbReference>
<comment type="caution">
    <text evidence="13">The sequence shown here is derived from an EMBL/GenBank/DDBJ whole genome shotgun (WGS) entry which is preliminary data.</text>
</comment>
<accession>A0AAW1TGK3</accession>
<protein>
    <recommendedName>
        <fullName evidence="8">SUMO-conjugating enzyme UBC9</fullName>
    </recommendedName>
    <alternativeName>
        <fullName evidence="9">Ubiquitin carrier protein 9</fullName>
    </alternativeName>
</protein>
<evidence type="ECO:0000256" key="11">
    <source>
        <dbReference type="RuleBase" id="RU362109"/>
    </source>
</evidence>
<evidence type="ECO:0000256" key="5">
    <source>
        <dbReference type="ARBA" id="ARBA00022786"/>
    </source>
</evidence>
<proteinExistence type="inferred from homology"/>
<organism evidence="13 14">
    <name type="scientific">Apatococcus fuscideae</name>
    <dbReference type="NCBI Taxonomy" id="2026836"/>
    <lineage>
        <taxon>Eukaryota</taxon>
        <taxon>Viridiplantae</taxon>
        <taxon>Chlorophyta</taxon>
        <taxon>core chlorophytes</taxon>
        <taxon>Trebouxiophyceae</taxon>
        <taxon>Chlorellales</taxon>
        <taxon>Chlorellaceae</taxon>
        <taxon>Apatococcus</taxon>
    </lineage>
</organism>
<dbReference type="SUPFAM" id="SSF54495">
    <property type="entry name" value="UBC-like"/>
    <property type="match status" value="1"/>
</dbReference>
<dbReference type="AlphaFoldDB" id="A0AAW1TGK3"/>
<dbReference type="Gene3D" id="3.10.110.10">
    <property type="entry name" value="Ubiquitin Conjugating Enzyme"/>
    <property type="match status" value="1"/>
</dbReference>
<evidence type="ECO:0000256" key="8">
    <source>
        <dbReference type="ARBA" id="ARBA00039165"/>
    </source>
</evidence>
<reference evidence="13 14" key="1">
    <citation type="journal article" date="2024" name="Nat. Commun.">
        <title>Phylogenomics reveals the evolutionary origins of lichenization in chlorophyte algae.</title>
        <authorList>
            <person name="Puginier C."/>
            <person name="Libourel C."/>
            <person name="Otte J."/>
            <person name="Skaloud P."/>
            <person name="Haon M."/>
            <person name="Grisel S."/>
            <person name="Petersen M."/>
            <person name="Berrin J.G."/>
            <person name="Delaux P.M."/>
            <person name="Dal Grande F."/>
            <person name="Keller J."/>
        </authorList>
    </citation>
    <scope>NUCLEOTIDE SEQUENCE [LARGE SCALE GENOMIC DNA]</scope>
    <source>
        <strain evidence="13 14">SAG 2523</strain>
    </source>
</reference>
<feature type="active site" description="Glycyl thioester intermediate" evidence="10">
    <location>
        <position position="94"/>
    </location>
</feature>